<reference evidence="11" key="1">
    <citation type="submission" date="2023-01" db="EMBL/GenBank/DDBJ databases">
        <title>Genome assembly of the deep-sea coral Lophelia pertusa.</title>
        <authorList>
            <person name="Herrera S."/>
            <person name="Cordes E."/>
        </authorList>
    </citation>
    <scope>NUCLEOTIDE SEQUENCE</scope>
    <source>
        <strain evidence="11">USNM1676648</strain>
        <tissue evidence="11">Polyp</tissue>
    </source>
</reference>
<dbReference type="CDD" id="cd00637">
    <property type="entry name" value="7tm_classA_rhodopsin-like"/>
    <property type="match status" value="1"/>
</dbReference>
<evidence type="ECO:0000256" key="5">
    <source>
        <dbReference type="ARBA" id="ARBA00023040"/>
    </source>
</evidence>
<feature type="domain" description="G-protein coupled receptors family 1 profile" evidence="10">
    <location>
        <begin position="1"/>
        <end position="146"/>
    </location>
</feature>
<keyword evidence="7" id="KW-0675">Receptor</keyword>
<evidence type="ECO:0000256" key="7">
    <source>
        <dbReference type="ARBA" id="ARBA00023170"/>
    </source>
</evidence>
<feature type="transmembrane region" description="Helical" evidence="9">
    <location>
        <begin position="69"/>
        <end position="91"/>
    </location>
</feature>
<keyword evidence="3 9" id="KW-0812">Transmembrane</keyword>
<evidence type="ECO:0000259" key="10">
    <source>
        <dbReference type="PROSITE" id="PS50262"/>
    </source>
</evidence>
<dbReference type="GO" id="GO:0004930">
    <property type="term" value="F:G protein-coupled receptor activity"/>
    <property type="evidence" value="ECO:0007669"/>
    <property type="project" value="UniProtKB-KW"/>
</dbReference>
<evidence type="ECO:0000256" key="2">
    <source>
        <dbReference type="ARBA" id="ARBA00022475"/>
    </source>
</evidence>
<keyword evidence="5" id="KW-0297">G-protein coupled receptor</keyword>
<evidence type="ECO:0000256" key="1">
    <source>
        <dbReference type="ARBA" id="ARBA00004651"/>
    </source>
</evidence>
<comment type="subcellular location">
    <subcellularLocation>
        <location evidence="1">Cell membrane</location>
        <topology evidence="1">Multi-pass membrane protein</topology>
    </subcellularLocation>
</comment>
<evidence type="ECO:0000313" key="12">
    <source>
        <dbReference type="Proteomes" id="UP001163046"/>
    </source>
</evidence>
<dbReference type="AlphaFoldDB" id="A0A9X0CQB0"/>
<dbReference type="OrthoDB" id="6147321at2759"/>
<name>A0A9X0CQB0_9CNID</name>
<dbReference type="GO" id="GO:0005886">
    <property type="term" value="C:plasma membrane"/>
    <property type="evidence" value="ECO:0007669"/>
    <property type="project" value="UniProtKB-SubCell"/>
</dbReference>
<dbReference type="PROSITE" id="PS50262">
    <property type="entry name" value="G_PROTEIN_RECEP_F1_2"/>
    <property type="match status" value="1"/>
</dbReference>
<evidence type="ECO:0000256" key="3">
    <source>
        <dbReference type="ARBA" id="ARBA00022692"/>
    </source>
</evidence>
<dbReference type="InterPro" id="IPR017452">
    <property type="entry name" value="GPCR_Rhodpsn_7TM"/>
</dbReference>
<evidence type="ECO:0000313" key="11">
    <source>
        <dbReference type="EMBL" id="KAJ7371730.1"/>
    </source>
</evidence>
<evidence type="ECO:0000256" key="8">
    <source>
        <dbReference type="ARBA" id="ARBA00023224"/>
    </source>
</evidence>
<protein>
    <recommendedName>
        <fullName evidence="10">G-protein coupled receptors family 1 profile domain-containing protein</fullName>
    </recommendedName>
</protein>
<feature type="transmembrane region" description="Helical" evidence="9">
    <location>
        <begin position="126"/>
        <end position="146"/>
    </location>
</feature>
<dbReference type="Gene3D" id="1.20.1070.10">
    <property type="entry name" value="Rhodopsin 7-helix transmembrane proteins"/>
    <property type="match status" value="1"/>
</dbReference>
<dbReference type="Pfam" id="PF00001">
    <property type="entry name" value="7tm_1"/>
    <property type="match status" value="1"/>
</dbReference>
<feature type="transmembrane region" description="Helical" evidence="9">
    <location>
        <begin position="43"/>
        <end position="63"/>
    </location>
</feature>
<proteinExistence type="predicted"/>
<gene>
    <name evidence="11" type="ORF">OS493_023065</name>
</gene>
<evidence type="ECO:0000256" key="6">
    <source>
        <dbReference type="ARBA" id="ARBA00023136"/>
    </source>
</evidence>
<evidence type="ECO:0000256" key="4">
    <source>
        <dbReference type="ARBA" id="ARBA00022989"/>
    </source>
</evidence>
<dbReference type="Proteomes" id="UP001163046">
    <property type="component" value="Unassembled WGS sequence"/>
</dbReference>
<dbReference type="PANTHER" id="PTHR24249:SF372">
    <property type="entry name" value="G-PROTEIN COUPLED RECEPTORS FAMILY 1 PROFILE DOMAIN-CONTAINING PROTEIN"/>
    <property type="match status" value="1"/>
</dbReference>
<sequence>MIIITAIIANVVGSCTIVAMAFDRLIAIRLPLQYKQHVTKRKVKIFIVAVWIYTLFFASLSRMGVPQDIFILLYCHLHVSLPLIVLAAVFWQTYRTLRLHDKQVRGLASGGDEIMNEAHRKRERKVLSAILIVLGLFYVTFTPQFISLNILFFHPWLGNVVVLELSCTHQIRCFW</sequence>
<dbReference type="EMBL" id="MU826842">
    <property type="protein sequence ID" value="KAJ7371730.1"/>
    <property type="molecule type" value="Genomic_DNA"/>
</dbReference>
<keyword evidence="8" id="KW-0807">Transducer</keyword>
<keyword evidence="6 9" id="KW-0472">Membrane</keyword>
<dbReference type="PANTHER" id="PTHR24249">
    <property type="entry name" value="HISTAMINE RECEPTOR-RELATED G-PROTEIN COUPLED RECEPTOR"/>
    <property type="match status" value="1"/>
</dbReference>
<keyword evidence="2" id="KW-1003">Cell membrane</keyword>
<dbReference type="InterPro" id="IPR050569">
    <property type="entry name" value="TAAR"/>
</dbReference>
<accession>A0A9X0CQB0</accession>
<feature type="transmembrane region" description="Helical" evidence="9">
    <location>
        <begin position="6"/>
        <end position="22"/>
    </location>
</feature>
<dbReference type="SUPFAM" id="SSF81321">
    <property type="entry name" value="Family A G protein-coupled receptor-like"/>
    <property type="match status" value="1"/>
</dbReference>
<evidence type="ECO:0000256" key="9">
    <source>
        <dbReference type="SAM" id="Phobius"/>
    </source>
</evidence>
<comment type="caution">
    <text evidence="11">The sequence shown here is derived from an EMBL/GenBank/DDBJ whole genome shotgun (WGS) entry which is preliminary data.</text>
</comment>
<keyword evidence="12" id="KW-1185">Reference proteome</keyword>
<keyword evidence="4 9" id="KW-1133">Transmembrane helix</keyword>
<organism evidence="11 12">
    <name type="scientific">Desmophyllum pertusum</name>
    <dbReference type="NCBI Taxonomy" id="174260"/>
    <lineage>
        <taxon>Eukaryota</taxon>
        <taxon>Metazoa</taxon>
        <taxon>Cnidaria</taxon>
        <taxon>Anthozoa</taxon>
        <taxon>Hexacorallia</taxon>
        <taxon>Scleractinia</taxon>
        <taxon>Caryophylliina</taxon>
        <taxon>Caryophylliidae</taxon>
        <taxon>Desmophyllum</taxon>
    </lineage>
</organism>
<dbReference type="InterPro" id="IPR000276">
    <property type="entry name" value="GPCR_Rhodpsn"/>
</dbReference>